<sequence>MINFTSKKNKKILVVVISIMIIAMVAPLVLSSVLGIL</sequence>
<organism evidence="2 3">
    <name type="scientific">Bacteroides pectinophilus CAG:437</name>
    <dbReference type="NCBI Taxonomy" id="1263051"/>
    <lineage>
        <taxon>Bacteria</taxon>
        <taxon>Bacillati</taxon>
        <taxon>Bacillota</taxon>
        <taxon>Clostridia</taxon>
        <taxon>Eubacteriales</taxon>
    </lineage>
</organism>
<proteinExistence type="predicted"/>
<keyword evidence="1" id="KW-1133">Transmembrane helix</keyword>
<feature type="transmembrane region" description="Helical" evidence="1">
    <location>
        <begin position="12"/>
        <end position="36"/>
    </location>
</feature>
<protein>
    <recommendedName>
        <fullName evidence="4">DUF4044 domain-containing protein</fullName>
    </recommendedName>
</protein>
<evidence type="ECO:0000313" key="2">
    <source>
        <dbReference type="EMBL" id="CDD56327.1"/>
    </source>
</evidence>
<keyword evidence="1" id="KW-0812">Transmembrane</keyword>
<comment type="caution">
    <text evidence="2">The sequence shown here is derived from an EMBL/GenBank/DDBJ whole genome shotgun (WGS) entry which is preliminary data.</text>
</comment>
<keyword evidence="1" id="KW-0472">Membrane</keyword>
<name>R7B0X7_9FIRM</name>
<accession>R7B0X7</accession>
<evidence type="ECO:0000313" key="3">
    <source>
        <dbReference type="Proteomes" id="UP000018141"/>
    </source>
</evidence>
<dbReference type="EMBL" id="CBHH010000032">
    <property type="protein sequence ID" value="CDD56327.1"/>
    <property type="molecule type" value="Genomic_DNA"/>
</dbReference>
<dbReference type="Proteomes" id="UP000018141">
    <property type="component" value="Unassembled WGS sequence"/>
</dbReference>
<evidence type="ECO:0008006" key="4">
    <source>
        <dbReference type="Google" id="ProtNLM"/>
    </source>
</evidence>
<evidence type="ECO:0000256" key="1">
    <source>
        <dbReference type="SAM" id="Phobius"/>
    </source>
</evidence>
<reference evidence="2" key="1">
    <citation type="submission" date="2012-11" db="EMBL/GenBank/DDBJ databases">
        <title>Dependencies among metagenomic species, viruses, plasmids and units of genetic variation.</title>
        <authorList>
            <person name="Nielsen H.B."/>
            <person name="Almeida M."/>
            <person name="Juncker A.S."/>
            <person name="Rasmussen S."/>
            <person name="Li J."/>
            <person name="Sunagawa S."/>
            <person name="Plichta D."/>
            <person name="Gautier L."/>
            <person name="Le Chatelier E."/>
            <person name="Peletier E."/>
            <person name="Bonde I."/>
            <person name="Nielsen T."/>
            <person name="Manichanh C."/>
            <person name="Arumugam M."/>
            <person name="Batto J."/>
            <person name="Santos M.B.Q.D."/>
            <person name="Blom N."/>
            <person name="Borruel N."/>
            <person name="Burgdorf K.S."/>
            <person name="Boumezbeur F."/>
            <person name="Casellas F."/>
            <person name="Dore J."/>
            <person name="Guarner F."/>
            <person name="Hansen T."/>
            <person name="Hildebrand F."/>
            <person name="Kaas R.S."/>
            <person name="Kennedy S."/>
            <person name="Kristiansen K."/>
            <person name="Kultima J.R."/>
            <person name="Leonard P."/>
            <person name="Levenez F."/>
            <person name="Lund O."/>
            <person name="Moumen B."/>
            <person name="Le Paslier D."/>
            <person name="Pons N."/>
            <person name="Pedersen O."/>
            <person name="Prifti E."/>
            <person name="Qin J."/>
            <person name="Raes J."/>
            <person name="Tap J."/>
            <person name="Tims S."/>
            <person name="Ussery D.W."/>
            <person name="Yamada T."/>
            <person name="MetaHit consortium"/>
            <person name="Renault P."/>
            <person name="Sicheritz-Ponten T."/>
            <person name="Bork P."/>
            <person name="Wang J."/>
            <person name="Brunak S."/>
            <person name="Ehrlich S.D."/>
        </authorList>
    </citation>
    <scope>NUCLEOTIDE SEQUENCE [LARGE SCALE GENOMIC DNA]</scope>
</reference>
<dbReference type="AlphaFoldDB" id="R7B0X7"/>
<gene>
    <name evidence="2" type="ORF">BN656_00907</name>
</gene>